<keyword evidence="2" id="KW-0479">Metal-binding</keyword>
<dbReference type="Gene3D" id="2.60.120.330">
    <property type="entry name" value="B-lactam Antibiotic, Isopenicillin N Synthase, Chain"/>
    <property type="match status" value="1"/>
</dbReference>
<dbReference type="InterPro" id="IPR005123">
    <property type="entry name" value="Oxoglu/Fe-dep_dioxygenase_dom"/>
</dbReference>
<evidence type="ECO:0000313" key="4">
    <source>
        <dbReference type="EMBL" id="CAF9929438.1"/>
    </source>
</evidence>
<sequence>MTAETPFVPVVDFADWNSNASLEQRKAVAQRLIEACQNVGFVYITNHHLSPERLAQAFEWSKKLFDLKLEQKMLAPHPSGFKVHRGYSWPGLEKVSNAMGNEDDTADLTKTLRQVSDVKESYEIGSEGNKDQPNQWLPESVLPGFRMFMTNFYWECHKTATNIMSAMALGVGLEEEDHFVPTHPGHNNQLRLLHYPPVPAANIESQTSTRMGAHSDWGSITMVFQDDCGGLQIENPNQPGEFIDVPPLKDAVVMNVGDLMMRSSNDTLKSSVHRVTLPPKQDRFTGDERMTRARYSIPYFVSPEGPTMVECLPSCIDEKHPVKYKPIRWNDYMLMRASMQYETPPDEAAVSA</sequence>
<dbReference type="PRINTS" id="PR00682">
    <property type="entry name" value="IPNSYNTHASE"/>
</dbReference>
<dbReference type="PROSITE" id="PS51471">
    <property type="entry name" value="FE2OG_OXY"/>
    <property type="match status" value="1"/>
</dbReference>
<dbReference type="AlphaFoldDB" id="A0A8H3IS10"/>
<gene>
    <name evidence="4" type="ORF">ALECFALPRED_004323</name>
</gene>
<dbReference type="Proteomes" id="UP000664203">
    <property type="component" value="Unassembled WGS sequence"/>
</dbReference>
<dbReference type="InterPro" id="IPR044861">
    <property type="entry name" value="IPNS-like_FE2OG_OXY"/>
</dbReference>
<name>A0A8H3IS10_9LECA</name>
<dbReference type="GO" id="GO:0046872">
    <property type="term" value="F:metal ion binding"/>
    <property type="evidence" value="ECO:0007669"/>
    <property type="project" value="UniProtKB-KW"/>
</dbReference>
<dbReference type="GO" id="GO:0016491">
    <property type="term" value="F:oxidoreductase activity"/>
    <property type="evidence" value="ECO:0007669"/>
    <property type="project" value="UniProtKB-KW"/>
</dbReference>
<comment type="similarity">
    <text evidence="1 2">Belongs to the iron/ascorbate-dependent oxidoreductase family.</text>
</comment>
<dbReference type="Pfam" id="PF03171">
    <property type="entry name" value="2OG-FeII_Oxy"/>
    <property type="match status" value="1"/>
</dbReference>
<dbReference type="InterPro" id="IPR026992">
    <property type="entry name" value="DIOX_N"/>
</dbReference>
<evidence type="ECO:0000313" key="5">
    <source>
        <dbReference type="Proteomes" id="UP000664203"/>
    </source>
</evidence>
<feature type="domain" description="Fe2OG dioxygenase" evidence="3">
    <location>
        <begin position="186"/>
        <end position="303"/>
    </location>
</feature>
<protein>
    <recommendedName>
        <fullName evidence="3">Fe2OG dioxygenase domain-containing protein</fullName>
    </recommendedName>
</protein>
<dbReference type="SUPFAM" id="SSF51197">
    <property type="entry name" value="Clavaminate synthase-like"/>
    <property type="match status" value="1"/>
</dbReference>
<keyword evidence="2" id="KW-0560">Oxidoreductase</keyword>
<evidence type="ECO:0000259" key="3">
    <source>
        <dbReference type="PROSITE" id="PS51471"/>
    </source>
</evidence>
<dbReference type="PANTHER" id="PTHR47990">
    <property type="entry name" value="2-OXOGLUTARATE (2OG) AND FE(II)-DEPENDENT OXYGENASE SUPERFAMILY PROTEIN-RELATED"/>
    <property type="match status" value="1"/>
</dbReference>
<evidence type="ECO:0000256" key="2">
    <source>
        <dbReference type="RuleBase" id="RU003682"/>
    </source>
</evidence>
<comment type="caution">
    <text evidence="4">The sequence shown here is derived from an EMBL/GenBank/DDBJ whole genome shotgun (WGS) entry which is preliminary data.</text>
</comment>
<reference evidence="4" key="1">
    <citation type="submission" date="2021-03" db="EMBL/GenBank/DDBJ databases">
        <authorList>
            <person name="Tagirdzhanova G."/>
        </authorList>
    </citation>
    <scope>NUCLEOTIDE SEQUENCE</scope>
</reference>
<organism evidence="4 5">
    <name type="scientific">Alectoria fallacina</name>
    <dbReference type="NCBI Taxonomy" id="1903189"/>
    <lineage>
        <taxon>Eukaryota</taxon>
        <taxon>Fungi</taxon>
        <taxon>Dikarya</taxon>
        <taxon>Ascomycota</taxon>
        <taxon>Pezizomycotina</taxon>
        <taxon>Lecanoromycetes</taxon>
        <taxon>OSLEUM clade</taxon>
        <taxon>Lecanoromycetidae</taxon>
        <taxon>Lecanorales</taxon>
        <taxon>Lecanorineae</taxon>
        <taxon>Parmeliaceae</taxon>
        <taxon>Alectoria</taxon>
    </lineage>
</organism>
<dbReference type="Pfam" id="PF14226">
    <property type="entry name" value="DIOX_N"/>
    <property type="match status" value="1"/>
</dbReference>
<dbReference type="InterPro" id="IPR050231">
    <property type="entry name" value="Iron_ascorbate_oxido_reductase"/>
</dbReference>
<dbReference type="InterPro" id="IPR027443">
    <property type="entry name" value="IPNS-like_sf"/>
</dbReference>
<evidence type="ECO:0000256" key="1">
    <source>
        <dbReference type="ARBA" id="ARBA00008056"/>
    </source>
</evidence>
<dbReference type="GO" id="GO:0044283">
    <property type="term" value="P:small molecule biosynthetic process"/>
    <property type="evidence" value="ECO:0007669"/>
    <property type="project" value="UniProtKB-ARBA"/>
</dbReference>
<proteinExistence type="inferred from homology"/>
<keyword evidence="5" id="KW-1185">Reference proteome</keyword>
<dbReference type="EMBL" id="CAJPDR010000268">
    <property type="protein sequence ID" value="CAF9929438.1"/>
    <property type="molecule type" value="Genomic_DNA"/>
</dbReference>
<keyword evidence="2" id="KW-0408">Iron</keyword>
<dbReference type="OrthoDB" id="288590at2759"/>
<accession>A0A8H3IS10</accession>